<keyword evidence="2" id="KW-1185">Reference proteome</keyword>
<evidence type="ECO:0000313" key="2">
    <source>
        <dbReference type="Proteomes" id="UP001165679"/>
    </source>
</evidence>
<sequence length="643" mass="70297">MKAALRFFPPLIRESLLSTDAFRAKLGFETNVILSFVGSDISIRRSEFYDAIRRVSENNKLEIELTSTSGQKCIVKGEQFSGESLPILISEGRTILTVSSWSLSPDAAYRLKKFDEHVCSRNLHGPRIQELRAKLADGALADEDADRLNSELAENATDVEQFIANSLRSGSSEMPVLVPHSLAYYERLVGAPGDCADLMSFLAETCGEHLGQLLAWDFQRGLAQCLLSSPHSSISSKIKVGDQSSCAVRKFYAWLVDDGDRFSQVAGLEVGLAILHRFPEIADFLLGIATQIRDDDPADPGGRLSLTASLTILVDGELARSEILRSKPPFWRRLAAIAQASLIEREVLKLENVQYAEFCQTAMRSRGQEFYLQAMTDLRVEPRWLPDFMNPDQLKAEFAGRILATSTRVKENIVGEQLRRVLVEEGSDSIHAQVVFPFAYLPGPLEGGTVSPVKMPADLADVLRQQLEGRELTASSFTGIINSAMIFPIDAEHTQAATDALRKMKYNLDLDDEVASPSAFLAGLAGVAAVTRSSDLATDVRILLRVLSRRDGVCVDIQDKMRIALIASAANADLPAWCQSVGDWLTEIAYGDVDAGDARKLLLTLDALCGMVPYLWRSCAKARAALASVGGRLNLQGSGEIGA</sequence>
<reference evidence="1" key="2">
    <citation type="submission" date="2022-10" db="EMBL/GenBank/DDBJ databases">
        <authorList>
            <person name="Trinh H.N."/>
        </authorList>
    </citation>
    <scope>NUCLEOTIDE SEQUENCE</scope>
    <source>
        <strain evidence="1">RN2-1</strain>
    </source>
</reference>
<protein>
    <submittedName>
        <fullName evidence="1">Uncharacterized protein</fullName>
    </submittedName>
</protein>
<gene>
    <name evidence="1" type="ORF">OL599_24315</name>
</gene>
<dbReference type="Proteomes" id="UP001165679">
    <property type="component" value="Unassembled WGS sequence"/>
</dbReference>
<name>A0AA41YST9_9PROT</name>
<accession>A0AA41YST9</accession>
<dbReference type="EMBL" id="JAPDNT010000045">
    <property type="protein sequence ID" value="MCW3477688.1"/>
    <property type="molecule type" value="Genomic_DNA"/>
</dbReference>
<organism evidence="1 2">
    <name type="scientific">Limobrevibacterium gyesilva</name>
    <dbReference type="NCBI Taxonomy" id="2991712"/>
    <lineage>
        <taxon>Bacteria</taxon>
        <taxon>Pseudomonadati</taxon>
        <taxon>Pseudomonadota</taxon>
        <taxon>Alphaproteobacteria</taxon>
        <taxon>Acetobacterales</taxon>
        <taxon>Acetobacteraceae</taxon>
        <taxon>Limobrevibacterium</taxon>
    </lineage>
</organism>
<dbReference type="RefSeq" id="WP_264716651.1">
    <property type="nucleotide sequence ID" value="NZ_JAPDNT010000045.1"/>
</dbReference>
<reference evidence="1" key="1">
    <citation type="submission" date="2022-09" db="EMBL/GenBank/DDBJ databases">
        <title>Rhodovastum sp. nov. RN2-1 isolated from soil in Seongnam, South Korea.</title>
        <authorList>
            <person name="Le N.T."/>
        </authorList>
    </citation>
    <scope>NUCLEOTIDE SEQUENCE</scope>
    <source>
        <strain evidence="1">RN2-1</strain>
    </source>
</reference>
<evidence type="ECO:0000313" key="1">
    <source>
        <dbReference type="EMBL" id="MCW3477688.1"/>
    </source>
</evidence>
<comment type="caution">
    <text evidence="1">The sequence shown here is derived from an EMBL/GenBank/DDBJ whole genome shotgun (WGS) entry which is preliminary data.</text>
</comment>
<proteinExistence type="predicted"/>
<dbReference type="AlphaFoldDB" id="A0AA41YST9"/>